<evidence type="ECO:0000313" key="1">
    <source>
        <dbReference type="EMBL" id="CAG8645033.1"/>
    </source>
</evidence>
<dbReference type="Proteomes" id="UP000789702">
    <property type="component" value="Unassembled WGS sequence"/>
</dbReference>
<organism evidence="1 2">
    <name type="scientific">Dentiscutata heterogama</name>
    <dbReference type="NCBI Taxonomy" id="1316150"/>
    <lineage>
        <taxon>Eukaryota</taxon>
        <taxon>Fungi</taxon>
        <taxon>Fungi incertae sedis</taxon>
        <taxon>Mucoromycota</taxon>
        <taxon>Glomeromycotina</taxon>
        <taxon>Glomeromycetes</taxon>
        <taxon>Diversisporales</taxon>
        <taxon>Gigasporaceae</taxon>
        <taxon>Dentiscutata</taxon>
    </lineage>
</organism>
<dbReference type="EMBL" id="CAJVPU010015164">
    <property type="protein sequence ID" value="CAG8645033.1"/>
    <property type="molecule type" value="Genomic_DNA"/>
</dbReference>
<evidence type="ECO:0000313" key="2">
    <source>
        <dbReference type="Proteomes" id="UP000789702"/>
    </source>
</evidence>
<feature type="non-terminal residue" evidence="1">
    <location>
        <position position="401"/>
    </location>
</feature>
<gene>
    <name evidence="1" type="ORF">DHETER_LOCUS9021</name>
</gene>
<comment type="caution">
    <text evidence="1">The sequence shown here is derived from an EMBL/GenBank/DDBJ whole genome shotgun (WGS) entry which is preliminary data.</text>
</comment>
<name>A0ACA9NGC9_9GLOM</name>
<proteinExistence type="predicted"/>
<protein>
    <submittedName>
        <fullName evidence="1">7773_t:CDS:1</fullName>
    </submittedName>
</protein>
<sequence length="401" mass="47170">MTSTCAQVGLSSEPLCPKSIFWTNLILLGFNPSELAKGVYSTVTFDKDVFTKGSPNSVKAMELIVWFLFKKLDDALTTAKFTCWPILDLPSSLRFRTVAYKWLDQLKKDGCLGNTDIVLRRTLFDECQGERFERLIMAFSNYVLKVTMDRDYQHYNRAPKIEFTELKESTPELLKEILKIYIKTQTDNFLQKTRERATCQNRWKNLADKLSRHLYEVIDKNNELKKLVHEFHKGKHFNGRDNVTIEQLSFKRIKQLEGTRLIWNSCLSWIQENQNYIASIEDVINDRTNKYRINGQDISLQVPEIMMNMWERQIQEARISPRQYGKLDLISLLKLWRFALQTLNDKNTNPKTIQHQDLESEDLSSTVKKLEEHLVEQKRQIKSLSMLKNSLRMRLNEINES</sequence>
<accession>A0ACA9NGC9</accession>
<keyword evidence="2" id="KW-1185">Reference proteome</keyword>
<reference evidence="1" key="1">
    <citation type="submission" date="2021-06" db="EMBL/GenBank/DDBJ databases">
        <authorList>
            <person name="Kallberg Y."/>
            <person name="Tangrot J."/>
            <person name="Rosling A."/>
        </authorList>
    </citation>
    <scope>NUCLEOTIDE SEQUENCE</scope>
    <source>
        <strain evidence="1">IL203A</strain>
    </source>
</reference>